<accession>A0A9W4CV36</accession>
<dbReference type="AlphaFoldDB" id="A0A9W4CV36"/>
<sequence length="23" mass="2496">MIAFGIAPALFQPVPEALYSFNV</sequence>
<evidence type="ECO:0000313" key="1">
    <source>
        <dbReference type="EMBL" id="CAD6499225.1"/>
    </source>
</evidence>
<reference evidence="1" key="1">
    <citation type="submission" date="2020-10" db="EMBL/GenBank/DDBJ databases">
        <authorList>
            <person name="Muller C M."/>
        </authorList>
    </citation>
    <scope>NUCLEOTIDE SEQUENCE</scope>
    <source>
        <strain evidence="1">THUN-12</strain>
    </source>
</reference>
<proteinExistence type="predicted"/>
<organism evidence="1 2">
    <name type="scientific">Blumeria graminis f. sp. triticale</name>
    <dbReference type="NCBI Taxonomy" id="1689686"/>
    <lineage>
        <taxon>Eukaryota</taxon>
        <taxon>Fungi</taxon>
        <taxon>Dikarya</taxon>
        <taxon>Ascomycota</taxon>
        <taxon>Pezizomycotina</taxon>
        <taxon>Leotiomycetes</taxon>
        <taxon>Erysiphales</taxon>
        <taxon>Erysiphaceae</taxon>
        <taxon>Blumeria</taxon>
    </lineage>
</organism>
<gene>
    <name evidence="1" type="ORF">BGTH12_LOCUS583</name>
</gene>
<dbReference type="Proteomes" id="UP000683417">
    <property type="component" value="Unassembled WGS sequence"/>
</dbReference>
<dbReference type="EMBL" id="CAJHIT010000001">
    <property type="protein sequence ID" value="CAD6499225.1"/>
    <property type="molecule type" value="Genomic_DNA"/>
</dbReference>
<protein>
    <submittedName>
        <fullName evidence="1">BgTH12-04877</fullName>
    </submittedName>
</protein>
<evidence type="ECO:0000313" key="2">
    <source>
        <dbReference type="Proteomes" id="UP000683417"/>
    </source>
</evidence>
<name>A0A9W4CV36_BLUGR</name>
<comment type="caution">
    <text evidence="1">The sequence shown here is derived from an EMBL/GenBank/DDBJ whole genome shotgun (WGS) entry which is preliminary data.</text>
</comment>